<accession>A0A1I8BMJ4</accession>
<dbReference type="InterPro" id="IPR004898">
    <property type="entry name" value="Pectate_lyase_PlyH/PlyE-like"/>
</dbReference>
<dbReference type="PANTHER" id="PTHR33407:SF9">
    <property type="entry name" value="PECTATE LYASE F-RELATED"/>
    <property type="match status" value="1"/>
</dbReference>
<keyword evidence="9" id="KW-0456">Lyase</keyword>
<evidence type="ECO:0000256" key="5">
    <source>
        <dbReference type="ARBA" id="ARBA00012272"/>
    </source>
</evidence>
<dbReference type="Gene3D" id="2.160.20.10">
    <property type="entry name" value="Single-stranded right-handed beta-helix, Pectin lyase-like"/>
    <property type="match status" value="1"/>
</dbReference>
<evidence type="ECO:0000256" key="7">
    <source>
        <dbReference type="ARBA" id="ARBA00022729"/>
    </source>
</evidence>
<comment type="function">
    <text evidence="10">Pectinolytic enzyme consist of four classes of enzymes: pectin lyase, polygalacturonase, pectin methylesterase and rhamnogalacturonase. Among pectinolytic enzymes, pectin lyase is the most important in depolymerization of pectin, since it cleaves internal glycosidic bonds of highly methylated pectins. Favors pectate, the anion, over pectin, the methyl ester.</text>
</comment>
<evidence type="ECO:0000313" key="13">
    <source>
        <dbReference type="WBParaSite" id="MhA1_Contig329.frz3.gene2"/>
    </source>
</evidence>
<evidence type="ECO:0000256" key="6">
    <source>
        <dbReference type="ARBA" id="ARBA00022525"/>
    </source>
</evidence>
<dbReference type="InterPro" id="IPR012334">
    <property type="entry name" value="Pectin_lyas_fold"/>
</dbReference>
<dbReference type="GO" id="GO:0030570">
    <property type="term" value="F:pectate lyase activity"/>
    <property type="evidence" value="ECO:0007669"/>
    <property type="project" value="UniProtKB-EC"/>
</dbReference>
<keyword evidence="6" id="KW-0964">Secreted</keyword>
<proteinExistence type="inferred from homology"/>
<evidence type="ECO:0000256" key="9">
    <source>
        <dbReference type="ARBA" id="ARBA00023239"/>
    </source>
</evidence>
<dbReference type="Pfam" id="PF03211">
    <property type="entry name" value="Pectate_lyase"/>
    <property type="match status" value="1"/>
</dbReference>
<sequence length="264" mass="29370">MRYKLNDKMSTIARAIITEFFCAQLEILQNTLVITKNFDCKFTRYVPDPKKIGDGGANEYQKPVIEVRNGAILSNCIIGALKGYKAADGVHCEGSCTLKNVWHEKVGEDAVTFLGTFCFDHFSIKKETEKNFNYIIEGGGAQNSNGKVIQFNGAGTAKINNFYIKDCTYGIASCGNCAQQFTRRIEVTNLKVENLKAGQFIVAVNSDFNDIAILKNIHIIGKSAKKVFPCKIFNGVKGNGNFKLIKMGADEKHCKYNKNDIKYN</sequence>
<comment type="similarity">
    <text evidence="4">Belongs to the polysaccharide lyase 3 family.</text>
</comment>
<evidence type="ECO:0000256" key="4">
    <source>
        <dbReference type="ARBA" id="ARBA00006463"/>
    </source>
</evidence>
<comment type="cofactor">
    <cofactor evidence="2">
        <name>Ca(2+)</name>
        <dbReference type="ChEBI" id="CHEBI:29108"/>
    </cofactor>
</comment>
<dbReference type="Proteomes" id="UP000095281">
    <property type="component" value="Unplaced"/>
</dbReference>
<evidence type="ECO:0000256" key="11">
    <source>
        <dbReference type="ARBA" id="ARBA00039895"/>
    </source>
</evidence>
<dbReference type="EC" id="4.2.2.2" evidence="5"/>
<dbReference type="GO" id="GO:0045490">
    <property type="term" value="P:pectin catabolic process"/>
    <property type="evidence" value="ECO:0007669"/>
    <property type="project" value="TreeGrafter"/>
</dbReference>
<dbReference type="GO" id="GO:0005576">
    <property type="term" value="C:extracellular region"/>
    <property type="evidence" value="ECO:0007669"/>
    <property type="project" value="UniProtKB-SubCell"/>
</dbReference>
<protein>
    <recommendedName>
        <fullName evidence="11">Probable pectate lyase F</fullName>
        <ecNumber evidence="5">4.2.2.2</ecNumber>
    </recommendedName>
</protein>
<name>A0A1I8BMJ4_MELHA</name>
<dbReference type="WBParaSite" id="MhA1_Contig329.frz3.gene2">
    <property type="protein sequence ID" value="MhA1_Contig329.frz3.gene2"/>
    <property type="gene ID" value="MhA1_Contig329.frz3.gene2"/>
</dbReference>
<dbReference type="PANTHER" id="PTHR33407">
    <property type="entry name" value="PECTATE LYASE F-RELATED"/>
    <property type="match status" value="1"/>
</dbReference>
<keyword evidence="8" id="KW-0106">Calcium</keyword>
<reference evidence="13" key="1">
    <citation type="submission" date="2016-11" db="UniProtKB">
        <authorList>
            <consortium name="WormBaseParasite"/>
        </authorList>
    </citation>
    <scope>IDENTIFICATION</scope>
</reference>
<organism evidence="12 13">
    <name type="scientific">Meloidogyne hapla</name>
    <name type="common">Root-knot nematode worm</name>
    <dbReference type="NCBI Taxonomy" id="6305"/>
    <lineage>
        <taxon>Eukaryota</taxon>
        <taxon>Metazoa</taxon>
        <taxon>Ecdysozoa</taxon>
        <taxon>Nematoda</taxon>
        <taxon>Chromadorea</taxon>
        <taxon>Rhabditida</taxon>
        <taxon>Tylenchina</taxon>
        <taxon>Tylenchomorpha</taxon>
        <taxon>Tylenchoidea</taxon>
        <taxon>Meloidogynidae</taxon>
        <taxon>Meloidogyninae</taxon>
        <taxon>Meloidogyne</taxon>
    </lineage>
</organism>
<comment type="subcellular location">
    <subcellularLocation>
        <location evidence="3">Secreted</location>
    </subcellularLocation>
</comment>
<evidence type="ECO:0000256" key="3">
    <source>
        <dbReference type="ARBA" id="ARBA00004613"/>
    </source>
</evidence>
<dbReference type="SUPFAM" id="SSF51126">
    <property type="entry name" value="Pectin lyase-like"/>
    <property type="match status" value="1"/>
</dbReference>
<evidence type="ECO:0000256" key="2">
    <source>
        <dbReference type="ARBA" id="ARBA00001913"/>
    </source>
</evidence>
<dbReference type="AlphaFoldDB" id="A0A1I8BMJ4"/>
<keyword evidence="12" id="KW-1185">Reference proteome</keyword>
<evidence type="ECO:0000256" key="1">
    <source>
        <dbReference type="ARBA" id="ARBA00000695"/>
    </source>
</evidence>
<dbReference type="InterPro" id="IPR011050">
    <property type="entry name" value="Pectin_lyase_fold/virulence"/>
</dbReference>
<comment type="catalytic activity">
    <reaction evidence="1">
        <text>Eliminative cleavage of (1-&gt;4)-alpha-D-galacturonan to give oligosaccharides with 4-deoxy-alpha-D-galact-4-enuronosyl groups at their non-reducing ends.</text>
        <dbReference type="EC" id="4.2.2.2"/>
    </reaction>
</comment>
<evidence type="ECO:0000256" key="10">
    <source>
        <dbReference type="ARBA" id="ARBA00025679"/>
    </source>
</evidence>
<evidence type="ECO:0000313" key="12">
    <source>
        <dbReference type="Proteomes" id="UP000095281"/>
    </source>
</evidence>
<keyword evidence="7" id="KW-0732">Signal</keyword>
<evidence type="ECO:0000256" key="8">
    <source>
        <dbReference type="ARBA" id="ARBA00022837"/>
    </source>
</evidence>